<dbReference type="PANTHER" id="PTHR46523:SF1">
    <property type="entry name" value="DCTP PYROPHOSPHATASE 1"/>
    <property type="match status" value="1"/>
</dbReference>
<dbReference type="GO" id="GO:0047429">
    <property type="term" value="F:nucleoside triphosphate diphosphatase activity"/>
    <property type="evidence" value="ECO:0007669"/>
    <property type="project" value="InterPro"/>
</dbReference>
<dbReference type="SUPFAM" id="SSF101386">
    <property type="entry name" value="all-alpha NTP pyrophosphatases"/>
    <property type="match status" value="1"/>
</dbReference>
<dbReference type="Pfam" id="PF12643">
    <property type="entry name" value="MazG-like"/>
    <property type="match status" value="1"/>
</dbReference>
<dbReference type="InterPro" id="IPR052555">
    <property type="entry name" value="dCTP_Pyrophosphatase"/>
</dbReference>
<dbReference type="InterPro" id="IPR025984">
    <property type="entry name" value="DCTPP"/>
</dbReference>
<dbReference type="PANTHER" id="PTHR46523">
    <property type="entry name" value="DCTP PYROPHOSPHATASE 1"/>
    <property type="match status" value="1"/>
</dbReference>
<evidence type="ECO:0000313" key="2">
    <source>
        <dbReference type="Proteomes" id="UP000177811"/>
    </source>
</evidence>
<dbReference type="AlphaFoldDB" id="A0A1G2KT46"/>
<proteinExistence type="predicted"/>
<protein>
    <recommendedName>
        <fullName evidence="3">Nucleotide pyrophosphohydrolase</fullName>
    </recommendedName>
</protein>
<dbReference type="CDD" id="cd11537">
    <property type="entry name" value="NTP-PPase_RS21-C6_like"/>
    <property type="match status" value="1"/>
</dbReference>
<name>A0A1G2KT46_9BACT</name>
<sequence length="123" mass="14989">MKKLTRKILRFRDERAWKPFHNPKDMALSLVLEATEVLEHFQWKTERECREHIRHHKNDVAEELADTLYWVLLMSHEFGIDLRKALPRKLKKNAAKYPLEESRRLSHIRISRRIRKTRVKKVP</sequence>
<evidence type="ECO:0000313" key="1">
    <source>
        <dbReference type="EMBL" id="OHA01631.1"/>
    </source>
</evidence>
<gene>
    <name evidence="1" type="ORF">A3C16_02585</name>
</gene>
<evidence type="ECO:0008006" key="3">
    <source>
        <dbReference type="Google" id="ProtNLM"/>
    </source>
</evidence>
<dbReference type="PIRSF" id="PIRSF029826">
    <property type="entry name" value="UCP029826_pph"/>
    <property type="match status" value="1"/>
</dbReference>
<reference evidence="1 2" key="1">
    <citation type="journal article" date="2016" name="Nat. Commun.">
        <title>Thousands of microbial genomes shed light on interconnected biogeochemical processes in an aquifer system.</title>
        <authorList>
            <person name="Anantharaman K."/>
            <person name="Brown C.T."/>
            <person name="Hug L.A."/>
            <person name="Sharon I."/>
            <person name="Castelle C.J."/>
            <person name="Probst A.J."/>
            <person name="Thomas B.C."/>
            <person name="Singh A."/>
            <person name="Wilkins M.J."/>
            <person name="Karaoz U."/>
            <person name="Brodie E.L."/>
            <person name="Williams K.H."/>
            <person name="Hubbard S.S."/>
            <person name="Banfield J.F."/>
        </authorList>
    </citation>
    <scope>NUCLEOTIDE SEQUENCE [LARGE SCALE GENOMIC DNA]</scope>
</reference>
<organism evidence="1 2">
    <name type="scientific">Candidatus Sungbacteria bacterium RIFCSPHIGHO2_02_FULL_51_29</name>
    <dbReference type="NCBI Taxonomy" id="1802273"/>
    <lineage>
        <taxon>Bacteria</taxon>
        <taxon>Candidatus Sungiibacteriota</taxon>
    </lineage>
</organism>
<comment type="caution">
    <text evidence="1">The sequence shown here is derived from an EMBL/GenBank/DDBJ whole genome shotgun (WGS) entry which is preliminary data.</text>
</comment>
<dbReference type="Gene3D" id="1.10.287.1080">
    <property type="entry name" value="MazG-like"/>
    <property type="match status" value="1"/>
</dbReference>
<dbReference type="Proteomes" id="UP000177811">
    <property type="component" value="Unassembled WGS sequence"/>
</dbReference>
<accession>A0A1G2KT46</accession>
<dbReference type="EMBL" id="MHQL01000058">
    <property type="protein sequence ID" value="OHA01631.1"/>
    <property type="molecule type" value="Genomic_DNA"/>
</dbReference>
<dbReference type="GO" id="GO:0009143">
    <property type="term" value="P:nucleoside triphosphate catabolic process"/>
    <property type="evidence" value="ECO:0007669"/>
    <property type="project" value="InterPro"/>
</dbReference>